<evidence type="ECO:0000313" key="2">
    <source>
        <dbReference type="EMBL" id="CAG9795985.1"/>
    </source>
</evidence>
<dbReference type="AlphaFoldDB" id="A0A9N9RG62"/>
<name>A0A9N9RG62_9NEOP</name>
<dbReference type="Gene3D" id="3.90.1200.10">
    <property type="match status" value="1"/>
</dbReference>
<dbReference type="InterPro" id="IPR004119">
    <property type="entry name" value="EcKL"/>
</dbReference>
<dbReference type="InterPro" id="IPR011009">
    <property type="entry name" value="Kinase-like_dom_sf"/>
</dbReference>
<dbReference type="EMBL" id="OU893339">
    <property type="protein sequence ID" value="CAG9795985.1"/>
    <property type="molecule type" value="Genomic_DNA"/>
</dbReference>
<dbReference type="Proteomes" id="UP001153714">
    <property type="component" value="Chromosome 8"/>
</dbReference>
<dbReference type="InterPro" id="IPR015897">
    <property type="entry name" value="CHK_kinase-like"/>
</dbReference>
<evidence type="ECO:0000313" key="3">
    <source>
        <dbReference type="Proteomes" id="UP001153714"/>
    </source>
</evidence>
<dbReference type="OrthoDB" id="191037at2759"/>
<gene>
    <name evidence="2" type="ORF">DIATSA_LOCUS13212</name>
</gene>
<reference evidence="2" key="2">
    <citation type="submission" date="2022-10" db="EMBL/GenBank/DDBJ databases">
        <authorList>
            <consortium name="ENA_rothamsted_submissions"/>
            <consortium name="culmorum"/>
            <person name="King R."/>
        </authorList>
    </citation>
    <scope>NUCLEOTIDE SEQUENCE</scope>
</reference>
<evidence type="ECO:0000259" key="1">
    <source>
        <dbReference type="SMART" id="SM00587"/>
    </source>
</evidence>
<dbReference type="PANTHER" id="PTHR11012">
    <property type="entry name" value="PROTEIN KINASE-LIKE DOMAIN-CONTAINING"/>
    <property type="match status" value="1"/>
</dbReference>
<dbReference type="SUPFAM" id="SSF56112">
    <property type="entry name" value="Protein kinase-like (PK-like)"/>
    <property type="match status" value="1"/>
</dbReference>
<proteinExistence type="predicted"/>
<accession>A0A9N9RG62</accession>
<dbReference type="PANTHER" id="PTHR11012:SF8">
    <property type="entry name" value="JUVENILE HORMONE-INDUCIBLE PROTEIN 26"/>
    <property type="match status" value="1"/>
</dbReference>
<dbReference type="SMART" id="SM00587">
    <property type="entry name" value="CHK"/>
    <property type="match status" value="1"/>
</dbReference>
<dbReference type="Pfam" id="PF02958">
    <property type="entry name" value="EcKL"/>
    <property type="match status" value="1"/>
</dbReference>
<sequence length="401" mass="46147">MVWLPSGTVNMMDVHQKVLQRTLHDIAEEKGYDHGELKVLPVSTGGASYTSQLYCGKMSAPNKEDLKFFAKVATLGKDARSMIPTSIYFTEQYVYRKLAGVYEKIEDKHQVTSEHRFVFPVVYGYSDTDMEEVIVMQDLTAEGFTVQDRFSSFDWHYASAAVQQIARFHALSIAMQHDFPADYAELTEKIKFQKTLDQSMSGMFLQTVYKSVELVKEEYKERLREYLKIYLPKAIATYHDTPPRPVLNHGDFRMSNIMHKKRQDDGIEVILIDYQILHIASAVKDLMHFIFTGSDAAFRRQYYHKLLEHYYQQLSHALTRLHLDPGIVLSKEDFDADMKENSHLGLVFALYTIPVVTVAEEQAPVPGEVLGLKNLMQTEATQLCKDRLNEVVEDYITWGVI</sequence>
<organism evidence="2 3">
    <name type="scientific">Diatraea saccharalis</name>
    <name type="common">sugarcane borer</name>
    <dbReference type="NCBI Taxonomy" id="40085"/>
    <lineage>
        <taxon>Eukaryota</taxon>
        <taxon>Metazoa</taxon>
        <taxon>Ecdysozoa</taxon>
        <taxon>Arthropoda</taxon>
        <taxon>Hexapoda</taxon>
        <taxon>Insecta</taxon>
        <taxon>Pterygota</taxon>
        <taxon>Neoptera</taxon>
        <taxon>Endopterygota</taxon>
        <taxon>Lepidoptera</taxon>
        <taxon>Glossata</taxon>
        <taxon>Ditrysia</taxon>
        <taxon>Pyraloidea</taxon>
        <taxon>Crambidae</taxon>
        <taxon>Crambinae</taxon>
        <taxon>Diatraea</taxon>
    </lineage>
</organism>
<keyword evidence="3" id="KW-1185">Reference proteome</keyword>
<reference evidence="2" key="1">
    <citation type="submission" date="2021-12" db="EMBL/GenBank/DDBJ databases">
        <authorList>
            <person name="King R."/>
        </authorList>
    </citation>
    <scope>NUCLEOTIDE SEQUENCE</scope>
</reference>
<protein>
    <recommendedName>
        <fullName evidence="1">CHK kinase-like domain-containing protein</fullName>
    </recommendedName>
</protein>
<feature type="domain" description="CHK kinase-like" evidence="1">
    <location>
        <begin position="134"/>
        <end position="320"/>
    </location>
</feature>